<dbReference type="AlphaFoldDB" id="A0A077NGU6"/>
<keyword evidence="1 4" id="KW-0808">Transferase</keyword>
<evidence type="ECO:0000259" key="3">
    <source>
        <dbReference type="PROSITE" id="PS51186"/>
    </source>
</evidence>
<organism evidence="4 5">
    <name type="scientific">Xenorhabdus bovienii str. puntauvense</name>
    <dbReference type="NCBI Taxonomy" id="1398201"/>
    <lineage>
        <taxon>Bacteria</taxon>
        <taxon>Pseudomonadati</taxon>
        <taxon>Pseudomonadota</taxon>
        <taxon>Gammaproteobacteria</taxon>
        <taxon>Enterobacterales</taxon>
        <taxon>Morganellaceae</taxon>
        <taxon>Xenorhabdus</taxon>
    </lineage>
</organism>
<sequence length="177" mass="20000">MFFIRPTQILDAGVLPAIERSAGQLFLSTPELAWIANGNVHTEQQHLDYISQQNSWIALNGDNQPVGFILAKPLDDGLHIMELSVHGDWQKKGIGKALIDTVIQVAEQRGFQAVTLTTFRHINWNAPFYQRLGFSILEPRQITGALCQILQREIEYGFAENQRCAMKRLVVTTDCHD</sequence>
<evidence type="ECO:0000256" key="1">
    <source>
        <dbReference type="ARBA" id="ARBA00022679"/>
    </source>
</evidence>
<keyword evidence="2" id="KW-0012">Acyltransferase</keyword>
<dbReference type="InterPro" id="IPR016181">
    <property type="entry name" value="Acyl_CoA_acyltransferase"/>
</dbReference>
<accession>A0A077NGU6</accession>
<dbReference type="EMBL" id="CBSW010000192">
    <property type="protein sequence ID" value="CDG97648.1"/>
    <property type="molecule type" value="Genomic_DNA"/>
</dbReference>
<evidence type="ECO:0000313" key="5">
    <source>
        <dbReference type="Proteomes" id="UP000028511"/>
    </source>
</evidence>
<dbReference type="Pfam" id="PF00583">
    <property type="entry name" value="Acetyltransf_1"/>
    <property type="match status" value="1"/>
</dbReference>
<comment type="caution">
    <text evidence="4">The sequence shown here is derived from an EMBL/GenBank/DDBJ whole genome shotgun (WGS) entry which is preliminary data.</text>
</comment>
<dbReference type="GO" id="GO:0016747">
    <property type="term" value="F:acyltransferase activity, transferring groups other than amino-acyl groups"/>
    <property type="evidence" value="ECO:0007669"/>
    <property type="project" value="InterPro"/>
</dbReference>
<dbReference type="Proteomes" id="UP000028511">
    <property type="component" value="Unassembled WGS sequence"/>
</dbReference>
<reference evidence="4" key="1">
    <citation type="submission" date="2013-07" db="EMBL/GenBank/DDBJ databases">
        <title>Sub-species coevolution in mutualistic symbiosis.</title>
        <authorList>
            <person name="Murfin K."/>
            <person name="Klassen J."/>
            <person name="Lee M."/>
            <person name="Forst S."/>
            <person name="Stock P."/>
            <person name="Goodrich-Blair H."/>
        </authorList>
    </citation>
    <scope>NUCLEOTIDE SEQUENCE [LARGE SCALE GENOMIC DNA]</scope>
    <source>
        <strain evidence="4">Puntauvense</strain>
    </source>
</reference>
<dbReference type="InterPro" id="IPR000182">
    <property type="entry name" value="GNAT_dom"/>
</dbReference>
<dbReference type="Gene3D" id="3.40.630.30">
    <property type="match status" value="1"/>
</dbReference>
<dbReference type="SUPFAM" id="SSF55729">
    <property type="entry name" value="Acyl-CoA N-acyltransferases (Nat)"/>
    <property type="match status" value="1"/>
</dbReference>
<dbReference type="PANTHER" id="PTHR43800:SF1">
    <property type="entry name" value="PEPTIDYL-LYSINE N-ACETYLTRANSFERASE YJAB"/>
    <property type="match status" value="1"/>
</dbReference>
<dbReference type="RefSeq" id="WP_038207481.1">
    <property type="nucleotide sequence ID" value="NZ_CAWLWN010000230.1"/>
</dbReference>
<name>A0A077NGU6_XENBV</name>
<evidence type="ECO:0000256" key="2">
    <source>
        <dbReference type="ARBA" id="ARBA00023315"/>
    </source>
</evidence>
<dbReference type="HOGENOM" id="CLU_096760_0_0_6"/>
<dbReference type="CDD" id="cd04301">
    <property type="entry name" value="NAT_SF"/>
    <property type="match status" value="1"/>
</dbReference>
<proteinExistence type="predicted"/>
<dbReference type="PANTHER" id="PTHR43800">
    <property type="entry name" value="PEPTIDYL-LYSINE N-ACETYLTRANSFERASE YJAB"/>
    <property type="match status" value="1"/>
</dbReference>
<gene>
    <name evidence="4" type="ORF">XBP1_2710008</name>
</gene>
<dbReference type="PROSITE" id="PS51186">
    <property type="entry name" value="GNAT"/>
    <property type="match status" value="1"/>
</dbReference>
<evidence type="ECO:0000313" key="4">
    <source>
        <dbReference type="EMBL" id="CDG97648.1"/>
    </source>
</evidence>
<feature type="domain" description="N-acetyltransferase" evidence="3">
    <location>
        <begin position="2"/>
        <end position="155"/>
    </location>
</feature>
<protein>
    <submittedName>
        <fullName evidence="4">GCN5-related N-acetyltransferase</fullName>
    </submittedName>
</protein>